<protein>
    <submittedName>
        <fullName evidence="2">Uncharacterized protein</fullName>
    </submittedName>
</protein>
<evidence type="ECO:0000313" key="3">
    <source>
        <dbReference type="Proteomes" id="UP000177407"/>
    </source>
</evidence>
<sequence>MKRTIKGLLGLGGEGTEAFWPGSPPEQAPPELGFRGEKIPPTKPIPDTVFFTPPAVSQIEKTMIVSPEGEEKKNTPQAVFFKRRLEECRERERGAKEKEQFAMMGVAGGETSFGKGTFTAGLIQERLRGDDPYTIEKFKKISSLASLDSRFIDNILKKIQEGGAATMSDGDIFSFVLSPDREAVEDSELARMVLWDLIVSETESIEEKNTKIKNEDFIQGQIAALNFMSSNVREQLQNTSGQDHAVDLVITKIEETLKQYQRLLDRNEQMFREIEEAQDKLQTLEELRNTTGISQKERDDIARYELFIPEYLALGGEKQREGLTEEFEKYQEQKGTKGNTANINKDLRFKFEIARDLLADDRVDIAEYKEKLKKEGVLVYIDDWKAFYDAIVVINSYLQ</sequence>
<accession>A0A1F5S1Q0</accession>
<organism evidence="2 3">
    <name type="scientific">Candidatus Falkowbacteria bacterium RIFOXYA2_FULL_38_12</name>
    <dbReference type="NCBI Taxonomy" id="1797993"/>
    <lineage>
        <taxon>Bacteria</taxon>
        <taxon>Candidatus Falkowiibacteriota</taxon>
    </lineage>
</organism>
<dbReference type="Proteomes" id="UP000177407">
    <property type="component" value="Unassembled WGS sequence"/>
</dbReference>
<dbReference type="AlphaFoldDB" id="A0A1F5S1Q0"/>
<dbReference type="EMBL" id="MFGA01000022">
    <property type="protein sequence ID" value="OGF20604.1"/>
    <property type="molecule type" value="Genomic_DNA"/>
</dbReference>
<reference evidence="2 3" key="1">
    <citation type="journal article" date="2016" name="Nat. Commun.">
        <title>Thousands of microbial genomes shed light on interconnected biogeochemical processes in an aquifer system.</title>
        <authorList>
            <person name="Anantharaman K."/>
            <person name="Brown C.T."/>
            <person name="Hug L.A."/>
            <person name="Sharon I."/>
            <person name="Castelle C.J."/>
            <person name="Probst A.J."/>
            <person name="Thomas B.C."/>
            <person name="Singh A."/>
            <person name="Wilkins M.J."/>
            <person name="Karaoz U."/>
            <person name="Brodie E.L."/>
            <person name="Williams K.H."/>
            <person name="Hubbard S.S."/>
            <person name="Banfield J.F."/>
        </authorList>
    </citation>
    <scope>NUCLEOTIDE SEQUENCE [LARGE SCALE GENOMIC DNA]</scope>
</reference>
<feature type="coiled-coil region" evidence="1">
    <location>
        <begin position="250"/>
        <end position="287"/>
    </location>
</feature>
<keyword evidence="1" id="KW-0175">Coiled coil</keyword>
<name>A0A1F5S1Q0_9BACT</name>
<gene>
    <name evidence="2" type="ORF">A2257_02050</name>
</gene>
<comment type="caution">
    <text evidence="2">The sequence shown here is derived from an EMBL/GenBank/DDBJ whole genome shotgun (WGS) entry which is preliminary data.</text>
</comment>
<evidence type="ECO:0000256" key="1">
    <source>
        <dbReference type="SAM" id="Coils"/>
    </source>
</evidence>
<proteinExistence type="predicted"/>
<evidence type="ECO:0000313" key="2">
    <source>
        <dbReference type="EMBL" id="OGF20604.1"/>
    </source>
</evidence>